<evidence type="ECO:0000313" key="1">
    <source>
        <dbReference type="EMBL" id="CAH8244042.1"/>
    </source>
</evidence>
<comment type="caution">
    <text evidence="1">The sequence shown here is derived from an EMBL/GenBank/DDBJ whole genome shotgun (WGS) entry which is preliminary data.</text>
</comment>
<dbReference type="SUPFAM" id="SSF47413">
    <property type="entry name" value="lambda repressor-like DNA-binding domains"/>
    <property type="match status" value="1"/>
</dbReference>
<gene>
    <name evidence="1" type="ORF">WJ0W_001281</name>
</gene>
<dbReference type="CDD" id="cd00093">
    <property type="entry name" value="HTH_XRE"/>
    <property type="match status" value="1"/>
</dbReference>
<evidence type="ECO:0000313" key="2">
    <source>
        <dbReference type="Proteomes" id="UP001154322"/>
    </source>
</evidence>
<dbReference type="InterPro" id="IPR010982">
    <property type="entry name" value="Lambda_DNA-bd_dom_sf"/>
</dbReference>
<reference evidence="1" key="1">
    <citation type="submission" date="2022-06" db="EMBL/GenBank/DDBJ databases">
        <authorList>
            <person name="Dietemann V."/>
            <person name="Ory F."/>
            <person name="Dainat B."/>
            <person name="Oberhansli S."/>
        </authorList>
    </citation>
    <scope>NUCLEOTIDE SEQUENCE</scope>
    <source>
        <strain evidence="1">Ena-SAMPLE-TAB-26-04-2022-14:26:32:270-5432</strain>
    </source>
</reference>
<proteinExistence type="predicted"/>
<sequence length="98" mass="11741">MCQRCKAMRRKPEPKGFREYPIQRKLKSSLNDKRLYEDMIRLKLRTADIAQYCGVTQRTAEKWVFEGSVPSPERVGKLCELMGREVGYYYPLYKWKNK</sequence>
<organism evidence="1 2">
    <name type="scientific">Paenibacillus melissococcoides</name>
    <dbReference type="NCBI Taxonomy" id="2912268"/>
    <lineage>
        <taxon>Bacteria</taxon>
        <taxon>Bacillati</taxon>
        <taxon>Bacillota</taxon>
        <taxon>Bacilli</taxon>
        <taxon>Bacillales</taxon>
        <taxon>Paenibacillaceae</taxon>
        <taxon>Paenibacillus</taxon>
    </lineage>
</organism>
<protein>
    <submittedName>
        <fullName evidence="1">Helix-turn-helix domain-containing protein</fullName>
    </submittedName>
</protein>
<dbReference type="EMBL" id="CALYLO010000001">
    <property type="protein sequence ID" value="CAH8244042.1"/>
    <property type="molecule type" value="Genomic_DNA"/>
</dbReference>
<dbReference type="InterPro" id="IPR001387">
    <property type="entry name" value="Cro/C1-type_HTH"/>
</dbReference>
<dbReference type="Proteomes" id="UP001154322">
    <property type="component" value="Unassembled WGS sequence"/>
</dbReference>
<keyword evidence="2" id="KW-1185">Reference proteome</keyword>
<name>A0ABM9FXU5_9BACL</name>
<accession>A0ABM9FXU5</accession>